<sequence length="138" mass="15552">MLLCPHPLPPPLRPYCNLPLPPPYLSTSSLLKPSRRFDDSFVELRLHQSCRSCHESAPRRRKDQDSGLCGCLPDLSQSSTCLAIGVFRTSWRSRQPSDFNSDAWPTLNLSSSRHSRHHPDAAMRIVQLPSSSVDLFIT</sequence>
<protein>
    <submittedName>
        <fullName evidence="1">Uncharacterized protein</fullName>
    </submittedName>
</protein>
<proteinExistence type="predicted"/>
<name>A0A3S5FBS6_9PLAT</name>
<dbReference type="AlphaFoldDB" id="A0A3S5FBS6"/>
<comment type="caution">
    <text evidence="1">The sequence shown here is derived from an EMBL/GenBank/DDBJ whole genome shotgun (WGS) entry which is preliminary data.</text>
</comment>
<organism evidence="1 2">
    <name type="scientific">Protopolystoma xenopodis</name>
    <dbReference type="NCBI Taxonomy" id="117903"/>
    <lineage>
        <taxon>Eukaryota</taxon>
        <taxon>Metazoa</taxon>
        <taxon>Spiralia</taxon>
        <taxon>Lophotrochozoa</taxon>
        <taxon>Platyhelminthes</taxon>
        <taxon>Monogenea</taxon>
        <taxon>Polyopisthocotylea</taxon>
        <taxon>Polystomatidea</taxon>
        <taxon>Polystomatidae</taxon>
        <taxon>Protopolystoma</taxon>
    </lineage>
</organism>
<reference evidence="1" key="1">
    <citation type="submission" date="2018-11" db="EMBL/GenBank/DDBJ databases">
        <authorList>
            <consortium name="Pathogen Informatics"/>
        </authorList>
    </citation>
    <scope>NUCLEOTIDE SEQUENCE</scope>
</reference>
<evidence type="ECO:0000313" key="1">
    <source>
        <dbReference type="EMBL" id="VEL08037.1"/>
    </source>
</evidence>
<dbReference type="EMBL" id="CAAALY010002999">
    <property type="protein sequence ID" value="VEL08037.1"/>
    <property type="molecule type" value="Genomic_DNA"/>
</dbReference>
<dbReference type="Proteomes" id="UP000784294">
    <property type="component" value="Unassembled WGS sequence"/>
</dbReference>
<gene>
    <name evidence="1" type="ORF">PXEA_LOCUS1477</name>
</gene>
<evidence type="ECO:0000313" key="2">
    <source>
        <dbReference type="Proteomes" id="UP000784294"/>
    </source>
</evidence>
<keyword evidence="2" id="KW-1185">Reference proteome</keyword>
<accession>A0A3S5FBS6</accession>